<proteinExistence type="predicted"/>
<evidence type="ECO:0000313" key="1">
    <source>
        <dbReference type="EMBL" id="CAB9512639.1"/>
    </source>
</evidence>
<keyword evidence="2" id="KW-1185">Reference proteome</keyword>
<gene>
    <name evidence="1" type="ORF">SEMRO_547_G164190.1</name>
</gene>
<comment type="caution">
    <text evidence="1">The sequence shown here is derived from an EMBL/GenBank/DDBJ whole genome shotgun (WGS) entry which is preliminary data.</text>
</comment>
<dbReference type="EMBL" id="CAICTM010000546">
    <property type="protein sequence ID" value="CAB9512639.1"/>
    <property type="molecule type" value="Genomic_DNA"/>
</dbReference>
<name>A0A9N8E4P5_9STRA</name>
<organism evidence="1 2">
    <name type="scientific">Seminavis robusta</name>
    <dbReference type="NCBI Taxonomy" id="568900"/>
    <lineage>
        <taxon>Eukaryota</taxon>
        <taxon>Sar</taxon>
        <taxon>Stramenopiles</taxon>
        <taxon>Ochrophyta</taxon>
        <taxon>Bacillariophyta</taxon>
        <taxon>Bacillariophyceae</taxon>
        <taxon>Bacillariophycidae</taxon>
        <taxon>Naviculales</taxon>
        <taxon>Naviculaceae</taxon>
        <taxon>Seminavis</taxon>
    </lineage>
</organism>
<dbReference type="AlphaFoldDB" id="A0A9N8E4P5"/>
<dbReference type="Proteomes" id="UP001153069">
    <property type="component" value="Unassembled WGS sequence"/>
</dbReference>
<accession>A0A9N8E4P5</accession>
<evidence type="ECO:0000313" key="2">
    <source>
        <dbReference type="Proteomes" id="UP001153069"/>
    </source>
</evidence>
<reference evidence="1" key="1">
    <citation type="submission" date="2020-06" db="EMBL/GenBank/DDBJ databases">
        <authorList>
            <consortium name="Plant Systems Biology data submission"/>
        </authorList>
    </citation>
    <scope>NUCLEOTIDE SEQUENCE</scope>
    <source>
        <strain evidence="1">D6</strain>
    </source>
</reference>
<protein>
    <submittedName>
        <fullName evidence="1">Uncharacterized protein</fullName>
    </submittedName>
</protein>
<sequence>MAALRLDAHASVDGRLEQAELYSWLTTTTFAPSKQAALDFIVKFNQNFKRYNDAVKTKTERITEETKKTLLQCALSDVPQLHAVTSREIEAMTLDKKPGYSFEQYYEVIKMTAASYDRHRATSR</sequence>